<dbReference type="AlphaFoldDB" id="A0AAW0N443"/>
<dbReference type="EMBL" id="JBBPFD010000018">
    <property type="protein sequence ID" value="KAK7888750.1"/>
    <property type="molecule type" value="Genomic_DNA"/>
</dbReference>
<dbReference type="Proteomes" id="UP001460270">
    <property type="component" value="Unassembled WGS sequence"/>
</dbReference>
<keyword evidence="3" id="KW-1185">Reference proteome</keyword>
<feature type="region of interest" description="Disordered" evidence="1">
    <location>
        <begin position="1"/>
        <end position="60"/>
    </location>
</feature>
<comment type="caution">
    <text evidence="2">The sequence shown here is derived from an EMBL/GenBank/DDBJ whole genome shotgun (WGS) entry which is preliminary data.</text>
</comment>
<feature type="compositionally biased region" description="Basic and acidic residues" evidence="1">
    <location>
        <begin position="1"/>
        <end position="12"/>
    </location>
</feature>
<accession>A0AAW0N443</accession>
<evidence type="ECO:0000256" key="1">
    <source>
        <dbReference type="SAM" id="MobiDB-lite"/>
    </source>
</evidence>
<proteinExistence type="predicted"/>
<feature type="compositionally biased region" description="Low complexity" evidence="1">
    <location>
        <begin position="27"/>
        <end position="41"/>
    </location>
</feature>
<gene>
    <name evidence="2" type="ORF">WMY93_024310</name>
</gene>
<sequence>MEAEEDVRRGEEAQGGGRGAMEKGYTGSSPPGEGQGPSREGAVCTPQRNGLPRSAAPGGPMPPWLSVFRLVFVSVDFRTCRISSIPRMGRKLQMYRAADLYR</sequence>
<organism evidence="2 3">
    <name type="scientific">Mugilogobius chulae</name>
    <name type="common">yellowstripe goby</name>
    <dbReference type="NCBI Taxonomy" id="88201"/>
    <lineage>
        <taxon>Eukaryota</taxon>
        <taxon>Metazoa</taxon>
        <taxon>Chordata</taxon>
        <taxon>Craniata</taxon>
        <taxon>Vertebrata</taxon>
        <taxon>Euteleostomi</taxon>
        <taxon>Actinopterygii</taxon>
        <taxon>Neopterygii</taxon>
        <taxon>Teleostei</taxon>
        <taxon>Neoteleostei</taxon>
        <taxon>Acanthomorphata</taxon>
        <taxon>Gobiaria</taxon>
        <taxon>Gobiiformes</taxon>
        <taxon>Gobioidei</taxon>
        <taxon>Gobiidae</taxon>
        <taxon>Gobionellinae</taxon>
        <taxon>Mugilogobius</taxon>
    </lineage>
</organism>
<name>A0AAW0N443_9GOBI</name>
<protein>
    <submittedName>
        <fullName evidence="2">Uncharacterized protein</fullName>
    </submittedName>
</protein>
<reference evidence="3" key="1">
    <citation type="submission" date="2024-04" db="EMBL/GenBank/DDBJ databases">
        <title>Salinicola lusitanus LLJ914,a marine bacterium isolated from the Okinawa Trough.</title>
        <authorList>
            <person name="Li J."/>
        </authorList>
    </citation>
    <scope>NUCLEOTIDE SEQUENCE [LARGE SCALE GENOMIC DNA]</scope>
</reference>
<evidence type="ECO:0000313" key="3">
    <source>
        <dbReference type="Proteomes" id="UP001460270"/>
    </source>
</evidence>
<evidence type="ECO:0000313" key="2">
    <source>
        <dbReference type="EMBL" id="KAK7888750.1"/>
    </source>
</evidence>